<protein>
    <submittedName>
        <fullName evidence="2">FAD-binding FR-type domain-containing protein</fullName>
    </submittedName>
</protein>
<gene>
    <name evidence="2" type="ORF">NTG6680_2194</name>
</gene>
<dbReference type="PANTHER" id="PTHR43513">
    <property type="entry name" value="DIHYDROOROTATE DEHYDROGENASE B (NAD(+)), ELECTRON TRANSFER SUBUNIT"/>
    <property type="match status" value="1"/>
</dbReference>
<proteinExistence type="predicted"/>
<dbReference type="Pfam" id="PF07992">
    <property type="entry name" value="Pyr_redox_2"/>
    <property type="match status" value="1"/>
</dbReference>
<evidence type="ECO:0000313" key="2">
    <source>
        <dbReference type="EMBL" id="CAG9933443.1"/>
    </source>
</evidence>
<dbReference type="SUPFAM" id="SSF51971">
    <property type="entry name" value="Nucleotide-binding domain"/>
    <property type="match status" value="1"/>
</dbReference>
<dbReference type="Gene3D" id="3.50.50.60">
    <property type="entry name" value="FAD/NAD(P)-binding domain"/>
    <property type="match status" value="3"/>
</dbReference>
<dbReference type="InterPro" id="IPR009051">
    <property type="entry name" value="Helical_ferredxn"/>
</dbReference>
<evidence type="ECO:0000313" key="3">
    <source>
        <dbReference type="Proteomes" id="UP000839052"/>
    </source>
</evidence>
<dbReference type="InterPro" id="IPR039261">
    <property type="entry name" value="FNR_nucleotide-bd"/>
</dbReference>
<dbReference type="Gene3D" id="2.40.30.10">
    <property type="entry name" value="Translation factors"/>
    <property type="match status" value="1"/>
</dbReference>
<keyword evidence="3" id="KW-1185">Reference proteome</keyword>
<dbReference type="SUPFAM" id="SSF52343">
    <property type="entry name" value="Ferredoxin reductase-like, C-terminal NADP-linked domain"/>
    <property type="match status" value="1"/>
</dbReference>
<feature type="domain" description="FAD-binding FR-type" evidence="1">
    <location>
        <begin position="866"/>
        <end position="974"/>
    </location>
</feature>
<dbReference type="PANTHER" id="PTHR43513:SF3">
    <property type="entry name" value="DIHYDROOROTATE DEHYDROGENASE B (NAD(+)), ELECTRON TRANSFER SUBUNIT-RELATED"/>
    <property type="match status" value="1"/>
</dbReference>
<dbReference type="PROSITE" id="PS51384">
    <property type="entry name" value="FAD_FR"/>
    <property type="match status" value="1"/>
</dbReference>
<dbReference type="EMBL" id="OU912926">
    <property type="protein sequence ID" value="CAG9933443.1"/>
    <property type="molecule type" value="Genomic_DNA"/>
</dbReference>
<name>A0ABN8ANZ8_9PROT</name>
<evidence type="ECO:0000259" key="1">
    <source>
        <dbReference type="PROSITE" id="PS51384"/>
    </source>
</evidence>
<dbReference type="SUPFAM" id="SSF63380">
    <property type="entry name" value="Riboflavin synthase domain-like"/>
    <property type="match status" value="1"/>
</dbReference>
<dbReference type="InterPro" id="IPR050353">
    <property type="entry name" value="PyrK_electron_transfer"/>
</dbReference>
<dbReference type="CDD" id="cd06192">
    <property type="entry name" value="DHOD_e_trans_like"/>
    <property type="match status" value="1"/>
</dbReference>
<dbReference type="InterPro" id="IPR036188">
    <property type="entry name" value="FAD/NAD-bd_sf"/>
</dbReference>
<dbReference type="InterPro" id="IPR023753">
    <property type="entry name" value="FAD/NAD-binding_dom"/>
</dbReference>
<dbReference type="Gene3D" id="3.40.50.80">
    <property type="entry name" value="Nucleotide-binding domain of ferredoxin-NADP reductase (FNR) module"/>
    <property type="match status" value="1"/>
</dbReference>
<dbReference type="Proteomes" id="UP000839052">
    <property type="component" value="Chromosome"/>
</dbReference>
<reference evidence="2 3" key="1">
    <citation type="submission" date="2021-10" db="EMBL/GenBank/DDBJ databases">
        <authorList>
            <person name="Koch H."/>
        </authorList>
    </citation>
    <scope>NUCLEOTIDE SEQUENCE [LARGE SCALE GENOMIC DNA]</scope>
    <source>
        <strain evidence="2">6680</strain>
    </source>
</reference>
<dbReference type="PRINTS" id="PR00368">
    <property type="entry name" value="FADPNR"/>
</dbReference>
<sequence>MESLNSEQSSTGTDSGVAPPPVLKLGFGMKFEDLYSCDGLPRIDSCFLAELAESEPLLAERLAAARNAPDNLTHLEESQLIINLAPHLEDFLGQLFDIQIAVRELAERHHELAPLFHCKRIFVQRKAIHKYKAADAAAFDGDILAAALLQAFGDATGEMSELLFARHVNGWLDAEAENIDKLDTAMRYAAWAALTTAGKKRHGHGVLFKLPAKLDFQRLVPIVPVENVSYTAHRLADSHLRQREGFALTDNGTDLAGALGEANYCIWCHEQGKDSCSIGLREKESVAGAPPPFKKSTFGIPLAGCPVDEKISEFHKVKASGLALGALAVIVVDNPMCAATGHRICNDCMKSCIYQKQEPVNIPQSETRSLKDVLELPWGFEIYSLLTRWNPLNIRRPYPRAATGKRVLVVGMGPAGFTLAHHLMNDGHIVAGVDGLKIEPLPGDLSGVDAGGNRVAFSPVYDASELREPLDNRVMAGFGGVAEYGITVRWDKNFLKIIRLLLERRTQFALFGGVRFGGTITAQSAFELGFDHIALAAGAGRPTLLDIPNGMACGVRTASDFLMALQLTGAAKPDSIANMQVRLPVVVIGGGLTAIDTATESLAYYPVQVEKFLCRYEMLVAEKGEAALRRMWSAAEAIIGDEFLSHARAIRAERTLASIEGRNPNILQLIKSWGGVTLAYRKRLIDSPSYTLNHEEVEKALEEGIYFAEGLTPVRVEVDVNGDATAMVVMNQVLDAEGAWQKAGQIHLPARTIFVAAGTQPNTVLAREFPEYFKLDGRYFQACDEQGEPVRPERSNAKPAKAQVLQYKYHDGRFISFFGDLHPSYSGNVVKAMGSAKQGYPVLSKVLSQVAAAAKENNQEFLARLGNDLRATIHQVVRLTPNIVEVIVKAPAAARSFQPGQFYRLQNYETHAAQIDGTRMVMEGLALTGAWVDAEQGLLSTIVLEMGGSSQLCTMLKPGEPVVLMGPTGTPTEIAPGEIVLLAGGGLGNAVLFSIGKAFRSAGSKVLYFAGYKKMIDRYKVEDIEMAADVVIWCSDEAPGFIPNRPQDRTYVGNIVQAIKAYASGELGQPDIAVNQADRIIAIGSDRMMAAVAAARHNELKPYMKPDHHAFGSINSPMQCMMKEICGQCIQEHFDISTGEKTYVFSCFNQDQRLDCVNFPGLNARLKQNTVQEKLTAQWIAHCLEQDDILTGTS</sequence>
<accession>A0ABN8ANZ8</accession>
<organism evidence="2 3">
    <name type="scientific">Candidatus Nitrotoga arctica</name>
    <dbReference type="NCBI Taxonomy" id="453162"/>
    <lineage>
        <taxon>Bacteria</taxon>
        <taxon>Pseudomonadati</taxon>
        <taxon>Pseudomonadota</taxon>
        <taxon>Betaproteobacteria</taxon>
        <taxon>Nitrosomonadales</taxon>
        <taxon>Gallionellaceae</taxon>
        <taxon>Candidatus Nitrotoga</taxon>
    </lineage>
</organism>
<dbReference type="InterPro" id="IPR017927">
    <property type="entry name" value="FAD-bd_FR_type"/>
</dbReference>
<dbReference type="Gene3D" id="1.10.1060.10">
    <property type="entry name" value="Alpha-helical ferredoxin"/>
    <property type="match status" value="1"/>
</dbReference>
<dbReference type="InterPro" id="IPR017938">
    <property type="entry name" value="Riboflavin_synthase-like_b-brl"/>
</dbReference>